<dbReference type="PANTHER" id="PTHR35526:SF3">
    <property type="entry name" value="ANTI-SIGMA-F FACTOR RSBW"/>
    <property type="match status" value="1"/>
</dbReference>
<dbReference type="Proteomes" id="UP000011731">
    <property type="component" value="Unassembled WGS sequence"/>
</dbReference>
<organism evidence="3 4">
    <name type="scientific">Rhodococcus ruber BKS 20-38</name>
    <dbReference type="NCBI Taxonomy" id="1278076"/>
    <lineage>
        <taxon>Bacteria</taxon>
        <taxon>Bacillati</taxon>
        <taxon>Actinomycetota</taxon>
        <taxon>Actinomycetes</taxon>
        <taxon>Mycobacteriales</taxon>
        <taxon>Nocardiaceae</taxon>
        <taxon>Rhodococcus</taxon>
    </lineage>
</organism>
<dbReference type="PANTHER" id="PTHR35526">
    <property type="entry name" value="ANTI-SIGMA-F FACTOR RSBW-RELATED"/>
    <property type="match status" value="1"/>
</dbReference>
<keyword evidence="1" id="KW-0418">Kinase</keyword>
<dbReference type="PATRIC" id="fig|1278076.4.peg.4029"/>
<accession>M2ZG26</accession>
<dbReference type="GO" id="GO:0004674">
    <property type="term" value="F:protein serine/threonine kinase activity"/>
    <property type="evidence" value="ECO:0007669"/>
    <property type="project" value="UniProtKB-KW"/>
</dbReference>
<dbReference type="Pfam" id="PF13581">
    <property type="entry name" value="HATPase_c_2"/>
    <property type="match status" value="1"/>
</dbReference>
<dbReference type="InterPro" id="IPR003594">
    <property type="entry name" value="HATPase_dom"/>
</dbReference>
<reference evidence="3 4" key="1">
    <citation type="journal article" date="2013" name="Genome Announc.">
        <title>Draft Genome Sequence of Rhodococcus ruber Strain BKS 20-38.</title>
        <authorList>
            <person name="Bala M."/>
            <person name="Kumar S."/>
            <person name="Raghava G.P."/>
            <person name="Mayilraj S."/>
        </authorList>
    </citation>
    <scope>NUCLEOTIDE SEQUENCE [LARGE SCALE GENOMIC DNA]</scope>
    <source>
        <strain evidence="3 4">BKS 20-38</strain>
    </source>
</reference>
<dbReference type="EMBL" id="AOEX01000062">
    <property type="protein sequence ID" value="EME59843.1"/>
    <property type="molecule type" value="Genomic_DNA"/>
</dbReference>
<evidence type="ECO:0000313" key="3">
    <source>
        <dbReference type="EMBL" id="EME59843.1"/>
    </source>
</evidence>
<dbReference type="CDD" id="cd16936">
    <property type="entry name" value="HATPase_RsbW-like"/>
    <property type="match status" value="1"/>
</dbReference>
<gene>
    <name evidence="3" type="ORF">G352_19568</name>
</gene>
<proteinExistence type="predicted"/>
<dbReference type="InterPro" id="IPR036890">
    <property type="entry name" value="HATPase_C_sf"/>
</dbReference>
<dbReference type="AlphaFoldDB" id="M2ZG26"/>
<evidence type="ECO:0000259" key="2">
    <source>
        <dbReference type="Pfam" id="PF13581"/>
    </source>
</evidence>
<comment type="caution">
    <text evidence="3">The sequence shown here is derived from an EMBL/GenBank/DDBJ whole genome shotgun (WGS) entry which is preliminary data.</text>
</comment>
<dbReference type="InterPro" id="IPR050267">
    <property type="entry name" value="Anti-sigma-factor_SerPK"/>
</dbReference>
<keyword evidence="1" id="KW-0808">Transferase</keyword>
<sequence>MHRPPLDPSVNSIVCWHRQLPALASELTVLRFGLSSWLSRVGLAEDSRTDVLVAVYEALANAVEHAYHDRAPGVVTVDATYQARQHVLEITVTDRGRWRTPVPQPTPPTRGRGLRLIDALTTHSGLATTDTGTTVTMGWTFTTAGPNTPG</sequence>
<dbReference type="Gene3D" id="3.30.565.10">
    <property type="entry name" value="Histidine kinase-like ATPase, C-terminal domain"/>
    <property type="match status" value="1"/>
</dbReference>
<feature type="domain" description="Histidine kinase/HSP90-like ATPase" evidence="2">
    <location>
        <begin position="21"/>
        <end position="139"/>
    </location>
</feature>
<keyword evidence="1" id="KW-0723">Serine/threonine-protein kinase</keyword>
<dbReference type="RefSeq" id="WP_003937981.1">
    <property type="nucleotide sequence ID" value="NZ_AOEX01000062.1"/>
</dbReference>
<evidence type="ECO:0000313" key="4">
    <source>
        <dbReference type="Proteomes" id="UP000011731"/>
    </source>
</evidence>
<name>M2ZG26_9NOCA</name>
<evidence type="ECO:0000256" key="1">
    <source>
        <dbReference type="ARBA" id="ARBA00022527"/>
    </source>
</evidence>
<keyword evidence="4" id="KW-1185">Reference proteome</keyword>
<protein>
    <submittedName>
        <fullName evidence="3">Anti-sigma regulatory factor</fullName>
    </submittedName>
</protein>
<dbReference type="SUPFAM" id="SSF55874">
    <property type="entry name" value="ATPase domain of HSP90 chaperone/DNA topoisomerase II/histidine kinase"/>
    <property type="match status" value="1"/>
</dbReference>